<evidence type="ECO:0000256" key="11">
    <source>
        <dbReference type="ARBA" id="ARBA00023136"/>
    </source>
</evidence>
<keyword evidence="6 12" id="KW-1003">Cell membrane</keyword>
<dbReference type="PANTHER" id="PTHR30070">
    <property type="entry name" value="HEME EXPORTER PROTEIN B"/>
    <property type="match status" value="1"/>
</dbReference>
<dbReference type="InterPro" id="IPR003544">
    <property type="entry name" value="Cyt_c_biogenesis_CcmB"/>
</dbReference>
<dbReference type="RefSeq" id="WP_092680752.1">
    <property type="nucleotide sequence ID" value="NZ_FNMZ01000002.1"/>
</dbReference>
<keyword evidence="11 12" id="KW-0472">Membrane</keyword>
<dbReference type="Pfam" id="PF03379">
    <property type="entry name" value="CcmB"/>
    <property type="match status" value="1"/>
</dbReference>
<keyword evidence="5 12" id="KW-0813">Transport</keyword>
<evidence type="ECO:0000313" key="15">
    <source>
        <dbReference type="Proteomes" id="UP000199118"/>
    </source>
</evidence>
<gene>
    <name evidence="14" type="ORF">SAMN05444336_102522</name>
</gene>
<organism evidence="14 15">
    <name type="scientific">Albimonas donghaensis</name>
    <dbReference type="NCBI Taxonomy" id="356660"/>
    <lineage>
        <taxon>Bacteria</taxon>
        <taxon>Pseudomonadati</taxon>
        <taxon>Pseudomonadota</taxon>
        <taxon>Alphaproteobacteria</taxon>
        <taxon>Rhodobacterales</taxon>
        <taxon>Paracoccaceae</taxon>
        <taxon>Albimonas</taxon>
    </lineage>
</organism>
<name>A0A1H2WWE3_9RHOB</name>
<accession>A0A1H2WWE3</accession>
<keyword evidence="7 12" id="KW-0997">Cell inner membrane</keyword>
<evidence type="ECO:0000256" key="8">
    <source>
        <dbReference type="ARBA" id="ARBA00022692"/>
    </source>
</evidence>
<keyword evidence="9 12" id="KW-0201">Cytochrome c-type biogenesis</keyword>
<dbReference type="InterPro" id="IPR026031">
    <property type="entry name" value="Cyt_c_CcmB_bac"/>
</dbReference>
<feature type="transmembrane region" description="Helical" evidence="13">
    <location>
        <begin position="21"/>
        <end position="40"/>
    </location>
</feature>
<evidence type="ECO:0000256" key="6">
    <source>
        <dbReference type="ARBA" id="ARBA00022475"/>
    </source>
</evidence>
<comment type="function">
    <text evidence="1 12">Required for the export of heme to the periplasm for the biogenesis of c-type cytochromes.</text>
</comment>
<dbReference type="GO" id="GO:0017004">
    <property type="term" value="P:cytochrome complex assembly"/>
    <property type="evidence" value="ECO:0007669"/>
    <property type="project" value="UniProtKB-KW"/>
</dbReference>
<comment type="subcellular location">
    <subcellularLocation>
        <location evidence="2">Cell inner membrane</location>
        <topology evidence="2">Multi-pass membrane protein</topology>
    </subcellularLocation>
</comment>
<dbReference type="EMBL" id="FNMZ01000002">
    <property type="protein sequence ID" value="SDW84950.1"/>
    <property type="molecule type" value="Genomic_DNA"/>
</dbReference>
<keyword evidence="10 13" id="KW-1133">Transmembrane helix</keyword>
<comment type="similarity">
    <text evidence="3 12">Belongs to the CcmB/CycW/HelB family.</text>
</comment>
<evidence type="ECO:0000256" key="13">
    <source>
        <dbReference type="SAM" id="Phobius"/>
    </source>
</evidence>
<feature type="transmembrane region" description="Helical" evidence="13">
    <location>
        <begin position="160"/>
        <end position="181"/>
    </location>
</feature>
<feature type="transmembrane region" description="Helical" evidence="13">
    <location>
        <begin position="128"/>
        <end position="153"/>
    </location>
</feature>
<feature type="transmembrane region" description="Helical" evidence="13">
    <location>
        <begin position="193"/>
        <end position="216"/>
    </location>
</feature>
<keyword evidence="15" id="KW-1185">Reference proteome</keyword>
<dbReference type="Proteomes" id="UP000199118">
    <property type="component" value="Unassembled WGS sequence"/>
</dbReference>
<evidence type="ECO:0000256" key="4">
    <source>
        <dbReference type="ARBA" id="ARBA00016452"/>
    </source>
</evidence>
<evidence type="ECO:0000256" key="12">
    <source>
        <dbReference type="PIRNR" id="PIRNR002764"/>
    </source>
</evidence>
<evidence type="ECO:0000256" key="7">
    <source>
        <dbReference type="ARBA" id="ARBA00022519"/>
    </source>
</evidence>
<evidence type="ECO:0000256" key="9">
    <source>
        <dbReference type="ARBA" id="ARBA00022748"/>
    </source>
</evidence>
<dbReference type="PIRSF" id="PIRSF002764">
    <property type="entry name" value="CcmB"/>
    <property type="match status" value="1"/>
</dbReference>
<evidence type="ECO:0000256" key="3">
    <source>
        <dbReference type="ARBA" id="ARBA00010544"/>
    </source>
</evidence>
<feature type="transmembrane region" description="Helical" evidence="13">
    <location>
        <begin position="102"/>
        <end position="122"/>
    </location>
</feature>
<dbReference type="PRINTS" id="PR01414">
    <property type="entry name" value="CCMBBIOGNSIS"/>
</dbReference>
<feature type="transmembrane region" description="Helical" evidence="13">
    <location>
        <begin position="46"/>
        <end position="67"/>
    </location>
</feature>
<reference evidence="14 15" key="1">
    <citation type="submission" date="2016-10" db="EMBL/GenBank/DDBJ databases">
        <authorList>
            <person name="de Groot N.N."/>
        </authorList>
    </citation>
    <scope>NUCLEOTIDE SEQUENCE [LARGE SCALE GENOMIC DNA]</scope>
    <source>
        <strain evidence="14 15">DSM 17890</strain>
    </source>
</reference>
<dbReference type="GO" id="GO:0005886">
    <property type="term" value="C:plasma membrane"/>
    <property type="evidence" value="ECO:0007669"/>
    <property type="project" value="UniProtKB-SubCell"/>
</dbReference>
<sequence length="221" mass="21995">MRAALALLRRDLGLTFRAGGGGLLGIAFFMLAALLIPLGVGPEGGALARIAAGVLWVCALLACLLTLDRLFQADLEDGALDQIALGPLPLEAAVLAKAAAHWLATGLPLAVVAPVLGVMLSLPGQAQATLVASLLIGTPALSLIGAVGAALTAGLRRGGLLLSVLVLPLYVPTLIFGAQAADRAATGLEPGTALLFLGAVTLLAAGIAPFAAAAALRVNLR</sequence>
<evidence type="ECO:0000256" key="1">
    <source>
        <dbReference type="ARBA" id="ARBA00002442"/>
    </source>
</evidence>
<evidence type="ECO:0000256" key="5">
    <source>
        <dbReference type="ARBA" id="ARBA00022448"/>
    </source>
</evidence>
<evidence type="ECO:0000256" key="10">
    <source>
        <dbReference type="ARBA" id="ARBA00022989"/>
    </source>
</evidence>
<dbReference type="STRING" id="356660.SAMN05444336_102522"/>
<dbReference type="PANTHER" id="PTHR30070:SF1">
    <property type="entry name" value="CYTOCHROME C BIOGENESIS B-RELATED"/>
    <property type="match status" value="1"/>
</dbReference>
<keyword evidence="8 13" id="KW-0812">Transmembrane</keyword>
<dbReference type="GO" id="GO:1903607">
    <property type="term" value="P:cytochrome c biosynthetic process"/>
    <property type="evidence" value="ECO:0007669"/>
    <property type="project" value="TreeGrafter"/>
</dbReference>
<evidence type="ECO:0000256" key="2">
    <source>
        <dbReference type="ARBA" id="ARBA00004429"/>
    </source>
</evidence>
<dbReference type="NCBIfam" id="TIGR01190">
    <property type="entry name" value="ccmB"/>
    <property type="match status" value="1"/>
</dbReference>
<evidence type="ECO:0000313" key="14">
    <source>
        <dbReference type="EMBL" id="SDW84950.1"/>
    </source>
</evidence>
<dbReference type="GO" id="GO:0015232">
    <property type="term" value="F:heme transmembrane transporter activity"/>
    <property type="evidence" value="ECO:0007669"/>
    <property type="project" value="InterPro"/>
</dbReference>
<protein>
    <recommendedName>
        <fullName evidence="4 12">Heme exporter protein B</fullName>
    </recommendedName>
</protein>
<proteinExistence type="inferred from homology"/>
<dbReference type="AlphaFoldDB" id="A0A1H2WWE3"/>